<dbReference type="InterPro" id="IPR011006">
    <property type="entry name" value="CheY-like_superfamily"/>
</dbReference>
<feature type="modified residue" description="4-aspartylphosphate" evidence="2">
    <location>
        <position position="116"/>
    </location>
</feature>
<dbReference type="PROSITE" id="PS50110">
    <property type="entry name" value="RESPONSE_REGULATORY"/>
    <property type="match status" value="1"/>
</dbReference>
<feature type="domain" description="HTH cro/C1-type" evidence="4">
    <location>
        <begin position="8"/>
        <end position="64"/>
    </location>
</feature>
<dbReference type="PROSITE" id="PS50943">
    <property type="entry name" value="HTH_CROC1"/>
    <property type="match status" value="1"/>
</dbReference>
<evidence type="ECO:0000313" key="8">
    <source>
        <dbReference type="Proteomes" id="UP001183582"/>
    </source>
</evidence>
<dbReference type="InterPro" id="IPR050595">
    <property type="entry name" value="Bact_response_regulator"/>
</dbReference>
<gene>
    <name evidence="5" type="ORF">KZC48_12715</name>
    <name evidence="6" type="ORF">KZC50_13020</name>
</gene>
<dbReference type="SUPFAM" id="SSF47413">
    <property type="entry name" value="lambda repressor-like DNA-binding domains"/>
    <property type="match status" value="1"/>
</dbReference>
<dbReference type="PANTHER" id="PTHR44591">
    <property type="entry name" value="STRESS RESPONSE REGULATOR PROTEIN 1"/>
    <property type="match status" value="1"/>
</dbReference>
<keyword evidence="1 2" id="KW-0597">Phosphoprotein</keyword>
<keyword evidence="7" id="KW-1185">Reference proteome</keyword>
<feature type="domain" description="Response regulatory" evidence="3">
    <location>
        <begin position="65"/>
        <end position="182"/>
    </location>
</feature>
<evidence type="ECO:0000313" key="7">
    <source>
        <dbReference type="Proteomes" id="UP001172731"/>
    </source>
</evidence>
<dbReference type="CDD" id="cd00093">
    <property type="entry name" value="HTH_XRE"/>
    <property type="match status" value="1"/>
</dbReference>
<organism evidence="6 8">
    <name type="scientific">Microbacterium aurantiacum</name>
    <dbReference type="NCBI Taxonomy" id="162393"/>
    <lineage>
        <taxon>Bacteria</taxon>
        <taxon>Bacillati</taxon>
        <taxon>Actinomycetota</taxon>
        <taxon>Actinomycetes</taxon>
        <taxon>Micrococcales</taxon>
        <taxon>Microbacteriaceae</taxon>
        <taxon>Microbacterium</taxon>
    </lineage>
</organism>
<dbReference type="InterPro" id="IPR010982">
    <property type="entry name" value="Lambda_DNA-bd_dom_sf"/>
</dbReference>
<evidence type="ECO:0000259" key="3">
    <source>
        <dbReference type="PROSITE" id="PS50110"/>
    </source>
</evidence>
<reference evidence="6 8" key="1">
    <citation type="submission" date="2021-06" db="EMBL/GenBank/DDBJ databases">
        <title>Genome-based taxonomic framework of Microbacterium strains isolated from marine environment, the description of four new species and reclassification of four preexisting species.</title>
        <authorList>
            <person name="Lee S.D."/>
            <person name="Kim S.-M."/>
            <person name="Byeon Y.-S."/>
            <person name="Yang H.L."/>
            <person name="Kim I.S."/>
        </authorList>
    </citation>
    <scope>NUCLEOTIDE SEQUENCE [LARGE SCALE GENOMIC DNA]</scope>
    <source>
        <strain evidence="5">KACC 20510</strain>
        <strain evidence="6 8">KACC 20514</strain>
    </source>
</reference>
<dbReference type="Proteomes" id="UP001172731">
    <property type="component" value="Unassembled WGS sequence"/>
</dbReference>
<dbReference type="GeneID" id="301459171"/>
<dbReference type="Pfam" id="PF00072">
    <property type="entry name" value="Response_reg"/>
    <property type="match status" value="1"/>
</dbReference>
<dbReference type="GO" id="GO:0003677">
    <property type="term" value="F:DNA binding"/>
    <property type="evidence" value="ECO:0007669"/>
    <property type="project" value="InterPro"/>
</dbReference>
<proteinExistence type="predicted"/>
<evidence type="ECO:0000313" key="6">
    <source>
        <dbReference type="EMBL" id="MDS0246518.1"/>
    </source>
</evidence>
<dbReference type="Proteomes" id="UP001183582">
    <property type="component" value="Unassembled WGS sequence"/>
</dbReference>
<evidence type="ECO:0000259" key="4">
    <source>
        <dbReference type="PROSITE" id="PS50943"/>
    </source>
</evidence>
<dbReference type="InterPro" id="IPR001387">
    <property type="entry name" value="Cro/C1-type_HTH"/>
</dbReference>
<comment type="caution">
    <text evidence="6">The sequence shown here is derived from an EMBL/GenBank/DDBJ whole genome shotgun (WGS) entry which is preliminary data.</text>
</comment>
<dbReference type="Pfam" id="PF01381">
    <property type="entry name" value="HTH_3"/>
    <property type="match status" value="1"/>
</dbReference>
<protein>
    <submittedName>
        <fullName evidence="6">Response regulator</fullName>
    </submittedName>
</protein>
<dbReference type="AlphaFoldDB" id="A0AAJ2HNQ8"/>
<dbReference type="EMBL" id="JAHWXI010000016">
    <property type="protein sequence ID" value="MDN4465255.1"/>
    <property type="molecule type" value="Genomic_DNA"/>
</dbReference>
<evidence type="ECO:0000256" key="2">
    <source>
        <dbReference type="PROSITE-ProRule" id="PRU00169"/>
    </source>
</evidence>
<evidence type="ECO:0000313" key="5">
    <source>
        <dbReference type="EMBL" id="MDN4465255.1"/>
    </source>
</evidence>
<dbReference type="GO" id="GO:0000160">
    <property type="term" value="P:phosphorelay signal transduction system"/>
    <property type="evidence" value="ECO:0007669"/>
    <property type="project" value="InterPro"/>
</dbReference>
<dbReference type="EMBL" id="JAHWXH010000003">
    <property type="protein sequence ID" value="MDS0246518.1"/>
    <property type="molecule type" value="Genomic_DNA"/>
</dbReference>
<dbReference type="PANTHER" id="PTHR44591:SF3">
    <property type="entry name" value="RESPONSE REGULATORY DOMAIN-CONTAINING PROTEIN"/>
    <property type="match status" value="1"/>
</dbReference>
<dbReference type="RefSeq" id="WP_236968954.1">
    <property type="nucleotide sequence ID" value="NZ_BAAAGR010000003.1"/>
</dbReference>
<dbReference type="SMART" id="SM00448">
    <property type="entry name" value="REC"/>
    <property type="match status" value="1"/>
</dbReference>
<evidence type="ECO:0000256" key="1">
    <source>
        <dbReference type="ARBA" id="ARBA00022553"/>
    </source>
</evidence>
<sequence length="187" mass="19887">MIASADLVARIRRATGDTQEGLARRLAVSFPTINAWERGRSEPSAKHRSALEALAAELDIVHEFAVMVIDDDPVTAALVEAAATEFGGAVSVHSAVNGWEGLVTCGAVKPRLLFLDIMMPGIDGLDVARRLPAIPDLADLRVVFVTASQSPDILARAAALGNAVISKPVELDTLAEVIRNTMEPSRR</sequence>
<dbReference type="Gene3D" id="3.40.50.2300">
    <property type="match status" value="1"/>
</dbReference>
<dbReference type="InterPro" id="IPR001789">
    <property type="entry name" value="Sig_transdc_resp-reg_receiver"/>
</dbReference>
<dbReference type="SUPFAM" id="SSF52172">
    <property type="entry name" value="CheY-like"/>
    <property type="match status" value="1"/>
</dbReference>
<dbReference type="Gene3D" id="1.10.260.40">
    <property type="entry name" value="lambda repressor-like DNA-binding domains"/>
    <property type="match status" value="1"/>
</dbReference>
<accession>A0AAJ2HNQ8</accession>
<dbReference type="SMART" id="SM00530">
    <property type="entry name" value="HTH_XRE"/>
    <property type="match status" value="1"/>
</dbReference>
<name>A0AAJ2HNQ8_9MICO</name>